<dbReference type="AlphaFoldDB" id="A0A1M6HIE4"/>
<evidence type="ECO:0008006" key="3">
    <source>
        <dbReference type="Google" id="ProtNLM"/>
    </source>
</evidence>
<dbReference type="Proteomes" id="UP000184171">
    <property type="component" value="Unassembled WGS sequence"/>
</dbReference>
<organism evidence="1 2">
    <name type="scientific">Malonomonas rubra DSM 5091</name>
    <dbReference type="NCBI Taxonomy" id="1122189"/>
    <lineage>
        <taxon>Bacteria</taxon>
        <taxon>Pseudomonadati</taxon>
        <taxon>Thermodesulfobacteriota</taxon>
        <taxon>Desulfuromonadia</taxon>
        <taxon>Desulfuromonadales</taxon>
        <taxon>Geopsychrobacteraceae</taxon>
        <taxon>Malonomonas</taxon>
    </lineage>
</organism>
<evidence type="ECO:0000313" key="1">
    <source>
        <dbReference type="EMBL" id="SHJ21902.1"/>
    </source>
</evidence>
<proteinExistence type="predicted"/>
<dbReference type="EMBL" id="FQZT01000005">
    <property type="protein sequence ID" value="SHJ21902.1"/>
    <property type="molecule type" value="Genomic_DNA"/>
</dbReference>
<keyword evidence="2" id="KW-1185">Reference proteome</keyword>
<name>A0A1M6HIE4_MALRU</name>
<dbReference type="SUPFAM" id="SSF69118">
    <property type="entry name" value="AhpD-like"/>
    <property type="match status" value="1"/>
</dbReference>
<sequence length="43" mass="4664">MLSEKNGKAYSTFYDAVRDETVLDRRITVLVGLAAAMTAGCEP</sequence>
<dbReference type="STRING" id="1122189.SAMN02745165_01845"/>
<dbReference type="RefSeq" id="WP_279625979.1">
    <property type="nucleotide sequence ID" value="NZ_FQZT01000005.1"/>
</dbReference>
<protein>
    <recommendedName>
        <fullName evidence="3">Carboxymuconolactone decarboxylase family protein</fullName>
    </recommendedName>
</protein>
<accession>A0A1M6HIE4</accession>
<dbReference type="InterPro" id="IPR029032">
    <property type="entry name" value="AhpD-like"/>
</dbReference>
<gene>
    <name evidence="1" type="ORF">SAMN02745165_01845</name>
</gene>
<evidence type="ECO:0000313" key="2">
    <source>
        <dbReference type="Proteomes" id="UP000184171"/>
    </source>
</evidence>
<dbReference type="Gene3D" id="1.20.1290.10">
    <property type="entry name" value="AhpD-like"/>
    <property type="match status" value="1"/>
</dbReference>
<reference evidence="1 2" key="1">
    <citation type="submission" date="2016-11" db="EMBL/GenBank/DDBJ databases">
        <authorList>
            <person name="Jaros S."/>
            <person name="Januszkiewicz K."/>
            <person name="Wedrychowicz H."/>
        </authorList>
    </citation>
    <scope>NUCLEOTIDE SEQUENCE [LARGE SCALE GENOMIC DNA]</scope>
    <source>
        <strain evidence="1 2">DSM 5091</strain>
    </source>
</reference>